<dbReference type="AlphaFoldDB" id="A0A485LD59"/>
<reference evidence="3 4" key="1">
    <citation type="submission" date="2019-03" db="EMBL/GenBank/DDBJ databases">
        <authorList>
            <person name="Gaulin E."/>
            <person name="Dumas B."/>
        </authorList>
    </citation>
    <scope>NUCLEOTIDE SEQUENCE [LARGE SCALE GENOMIC DNA]</scope>
    <source>
        <strain evidence="3">CBS 568.67</strain>
    </source>
</reference>
<feature type="transmembrane region" description="Helical" evidence="1">
    <location>
        <begin position="304"/>
        <end position="327"/>
    </location>
</feature>
<feature type="transmembrane region" description="Helical" evidence="1">
    <location>
        <begin position="393"/>
        <end position="416"/>
    </location>
</feature>
<gene>
    <name evidence="3" type="primary">Aste57867_19756</name>
    <name evidence="2" type="ORF">As57867_019691</name>
    <name evidence="3" type="ORF">ASTE57867_19756</name>
</gene>
<keyword evidence="1" id="KW-0812">Transmembrane</keyword>
<dbReference type="EMBL" id="VJMH01006713">
    <property type="protein sequence ID" value="KAF0688644.1"/>
    <property type="molecule type" value="Genomic_DNA"/>
</dbReference>
<dbReference type="EMBL" id="CAADRA010006736">
    <property type="protein sequence ID" value="VFT96454.1"/>
    <property type="molecule type" value="Genomic_DNA"/>
</dbReference>
<keyword evidence="1" id="KW-0472">Membrane</keyword>
<evidence type="ECO:0000313" key="3">
    <source>
        <dbReference type="EMBL" id="VFT96454.1"/>
    </source>
</evidence>
<evidence type="ECO:0000313" key="2">
    <source>
        <dbReference type="EMBL" id="KAF0688644.1"/>
    </source>
</evidence>
<evidence type="ECO:0000256" key="1">
    <source>
        <dbReference type="SAM" id="Phobius"/>
    </source>
</evidence>
<dbReference type="Proteomes" id="UP000332933">
    <property type="component" value="Unassembled WGS sequence"/>
</dbReference>
<name>A0A485LD59_9STRA</name>
<accession>A0A485LD59</accession>
<feature type="transmembrane region" description="Helical" evidence="1">
    <location>
        <begin position="348"/>
        <end position="373"/>
    </location>
</feature>
<organism evidence="3 4">
    <name type="scientific">Aphanomyces stellatus</name>
    <dbReference type="NCBI Taxonomy" id="120398"/>
    <lineage>
        <taxon>Eukaryota</taxon>
        <taxon>Sar</taxon>
        <taxon>Stramenopiles</taxon>
        <taxon>Oomycota</taxon>
        <taxon>Saprolegniomycetes</taxon>
        <taxon>Saprolegniales</taxon>
        <taxon>Verrucalvaceae</taxon>
        <taxon>Aphanomyces</taxon>
    </lineage>
</organism>
<proteinExistence type="predicted"/>
<sequence length="566" mass="64351">MTKVHAVRVAGAPPKHIVRLNKVSLVYAVFFVANLVTEPLKAYVSEPLPWALNAILLNHDNVSFDTFVNSTYRMFATKYNNRTLIPTTVFAHEKAANIALLRYNMSLPSNELSRCSATLIQCPGTCGFDLSIDGREGVMLFGNGIVDFFCDFLAQNASTQELSTPRYMCQHLFLVGYFVASNGCVWIEPLPTPRYFSVYHAIQVVETSASSWLKFGYRVLVSCAILCESWRMYYAHYGPLLSNLKTIGMQPVDRGPLEYNVHVGDPTWIILSHPYICTAMTVDVLFSTTYYTIALFRVSQLQDLWQFVVGSFCGSSLVWASYTAMRLSTQVIKRFRWESYCEPLDPSIMALSAAFYAGPMVNLICQSRLMLMFHVITQWVPKMKSEAMELSSGMIGFLLMFASVAFIYSVLARAVLRHYQHSKFGPTKYALRFDTVRYNDWKHLLLNLFIESVLPTTTKSGGTLYHLFDDTTAYRKFPLFSSRGSDCFVREFNIKNGQITGQFRLSLLHGLDCHAVNSRLRIATCNDPHLNHAVCVCNETFCHHYSRLQLYKFVLHPGTSNCRWLL</sequence>
<reference evidence="2" key="2">
    <citation type="submission" date="2019-06" db="EMBL/GenBank/DDBJ databases">
        <title>Genomics analysis of Aphanomyces spp. identifies a new class of oomycete effector associated with host adaptation.</title>
        <authorList>
            <person name="Gaulin E."/>
        </authorList>
    </citation>
    <scope>NUCLEOTIDE SEQUENCE</scope>
    <source>
        <strain evidence="2">CBS 578.67</strain>
    </source>
</reference>
<evidence type="ECO:0000313" key="4">
    <source>
        <dbReference type="Proteomes" id="UP000332933"/>
    </source>
</evidence>
<protein>
    <submittedName>
        <fullName evidence="3">Aste57867_19756 protein</fullName>
    </submittedName>
</protein>
<keyword evidence="4" id="KW-1185">Reference proteome</keyword>
<keyword evidence="1" id="KW-1133">Transmembrane helix</keyword>